<protein>
    <submittedName>
        <fullName evidence="2">1753_t:CDS:1</fullName>
    </submittedName>
</protein>
<sequence>MSKAVVTKAGNYAVNKKENDEESEDKSTDSEGESETEEGVEIWEAYLGEKKGAQVKKYNLGEMSQEQQRWMKQILQKYEDIFASELDQLGRTSIVQYEINTKEDPLIKQ</sequence>
<dbReference type="Proteomes" id="UP000789901">
    <property type="component" value="Unassembled WGS sequence"/>
</dbReference>
<feature type="region of interest" description="Disordered" evidence="1">
    <location>
        <begin position="1"/>
        <end position="40"/>
    </location>
</feature>
<keyword evidence="3" id="KW-1185">Reference proteome</keyword>
<gene>
    <name evidence="2" type="ORF">GMARGA_LOCUS22494</name>
</gene>
<dbReference type="EMBL" id="CAJVQB010021745">
    <property type="protein sequence ID" value="CAG8797899.1"/>
    <property type="molecule type" value="Genomic_DNA"/>
</dbReference>
<evidence type="ECO:0000256" key="1">
    <source>
        <dbReference type="SAM" id="MobiDB-lite"/>
    </source>
</evidence>
<accession>A0ABN7VT29</accession>
<evidence type="ECO:0000313" key="2">
    <source>
        <dbReference type="EMBL" id="CAG8797899.1"/>
    </source>
</evidence>
<name>A0ABN7VT29_GIGMA</name>
<comment type="caution">
    <text evidence="2">The sequence shown here is derived from an EMBL/GenBank/DDBJ whole genome shotgun (WGS) entry which is preliminary data.</text>
</comment>
<feature type="compositionally biased region" description="Basic and acidic residues" evidence="1">
    <location>
        <begin position="15"/>
        <end position="29"/>
    </location>
</feature>
<proteinExistence type="predicted"/>
<feature type="compositionally biased region" description="Acidic residues" evidence="1">
    <location>
        <begin position="30"/>
        <end position="40"/>
    </location>
</feature>
<reference evidence="2 3" key="1">
    <citation type="submission" date="2021-06" db="EMBL/GenBank/DDBJ databases">
        <authorList>
            <person name="Kallberg Y."/>
            <person name="Tangrot J."/>
            <person name="Rosling A."/>
        </authorList>
    </citation>
    <scope>NUCLEOTIDE SEQUENCE [LARGE SCALE GENOMIC DNA]</scope>
    <source>
        <strain evidence="2 3">120-4 pot B 10/14</strain>
    </source>
</reference>
<evidence type="ECO:0000313" key="3">
    <source>
        <dbReference type="Proteomes" id="UP000789901"/>
    </source>
</evidence>
<organism evidence="2 3">
    <name type="scientific">Gigaspora margarita</name>
    <dbReference type="NCBI Taxonomy" id="4874"/>
    <lineage>
        <taxon>Eukaryota</taxon>
        <taxon>Fungi</taxon>
        <taxon>Fungi incertae sedis</taxon>
        <taxon>Mucoromycota</taxon>
        <taxon>Glomeromycotina</taxon>
        <taxon>Glomeromycetes</taxon>
        <taxon>Diversisporales</taxon>
        <taxon>Gigasporaceae</taxon>
        <taxon>Gigaspora</taxon>
    </lineage>
</organism>
<feature type="non-terminal residue" evidence="2">
    <location>
        <position position="109"/>
    </location>
</feature>